<dbReference type="SUPFAM" id="SSF88723">
    <property type="entry name" value="PIN domain-like"/>
    <property type="match status" value="1"/>
</dbReference>
<organism evidence="2 3">
    <name type="scientific">Candidatus Berkelbacteria bacterium CG10_big_fil_rev_8_21_14_0_10_43_14</name>
    <dbReference type="NCBI Taxonomy" id="1974515"/>
    <lineage>
        <taxon>Bacteria</taxon>
        <taxon>Candidatus Berkelbacteria</taxon>
    </lineage>
</organism>
<gene>
    <name evidence="2" type="ORF">COT79_01640</name>
</gene>
<dbReference type="PANTHER" id="PTHR34610:SF4">
    <property type="entry name" value="SLL8027 PROTEIN"/>
    <property type="match status" value="1"/>
</dbReference>
<evidence type="ECO:0000313" key="3">
    <source>
        <dbReference type="Proteomes" id="UP000231162"/>
    </source>
</evidence>
<feature type="domain" description="PIN" evidence="1">
    <location>
        <begin position="4"/>
        <end position="113"/>
    </location>
</feature>
<reference evidence="3" key="1">
    <citation type="submission" date="2017-09" db="EMBL/GenBank/DDBJ databases">
        <title>Depth-based differentiation of microbial function through sediment-hosted aquifers and enrichment of novel symbionts in the deep terrestrial subsurface.</title>
        <authorList>
            <person name="Probst A.J."/>
            <person name="Ladd B."/>
            <person name="Jarett J.K."/>
            <person name="Geller-Mcgrath D.E."/>
            <person name="Sieber C.M.K."/>
            <person name="Emerson J.B."/>
            <person name="Anantharaman K."/>
            <person name="Thomas B.C."/>
            <person name="Malmstrom R."/>
            <person name="Stieglmeier M."/>
            <person name="Klingl A."/>
            <person name="Woyke T."/>
            <person name="Ryan C.M."/>
            <person name="Banfield J.F."/>
        </authorList>
    </citation>
    <scope>NUCLEOTIDE SEQUENCE [LARGE SCALE GENOMIC DNA]</scope>
</reference>
<dbReference type="AlphaFoldDB" id="A0A2M6R8Q5"/>
<dbReference type="InterPro" id="IPR002850">
    <property type="entry name" value="PIN_toxin-like"/>
</dbReference>
<name>A0A2M6R8Q5_9BACT</name>
<proteinExistence type="predicted"/>
<dbReference type="Proteomes" id="UP000231162">
    <property type="component" value="Unassembled WGS sequence"/>
</dbReference>
<dbReference type="Pfam" id="PF13470">
    <property type="entry name" value="PIN_3"/>
    <property type="match status" value="1"/>
</dbReference>
<dbReference type="CDD" id="cd09854">
    <property type="entry name" value="PIN_VapC-like"/>
    <property type="match status" value="1"/>
</dbReference>
<dbReference type="NCBIfam" id="TIGR00305">
    <property type="entry name" value="putative toxin-antitoxin system toxin component, PIN family"/>
    <property type="match status" value="1"/>
</dbReference>
<dbReference type="EMBL" id="PEZX01000023">
    <property type="protein sequence ID" value="PIS07014.1"/>
    <property type="molecule type" value="Genomic_DNA"/>
</dbReference>
<evidence type="ECO:0000259" key="1">
    <source>
        <dbReference type="Pfam" id="PF13470"/>
    </source>
</evidence>
<dbReference type="PANTHER" id="PTHR34610">
    <property type="entry name" value="SSL7007 PROTEIN"/>
    <property type="match status" value="1"/>
</dbReference>
<comment type="caution">
    <text evidence="2">The sequence shown here is derived from an EMBL/GenBank/DDBJ whole genome shotgun (WGS) entry which is preliminary data.</text>
</comment>
<accession>A0A2M6R8Q5</accession>
<dbReference type="InterPro" id="IPR002716">
    <property type="entry name" value="PIN_dom"/>
</dbReference>
<protein>
    <submittedName>
        <fullName evidence="2">Putative toxin-antitoxin system toxin component, PIN family</fullName>
    </submittedName>
</protein>
<sequence>MDTLFLDANIWFTAARSPQGGSGYIVQLAKQGEIKLVISGQVLSEIERNVRIKESSSTLLRHFENLSLTKPKLILMSSKETHKYIGLINTKDAPVIVGAIQSKSDYLVTLDKKHFFTSKIENTKLPIRIVTPEIYLKTLFKQ</sequence>
<evidence type="ECO:0000313" key="2">
    <source>
        <dbReference type="EMBL" id="PIS07014.1"/>
    </source>
</evidence>
<dbReference type="InterPro" id="IPR029060">
    <property type="entry name" value="PIN-like_dom_sf"/>
</dbReference>